<evidence type="ECO:0000256" key="1">
    <source>
        <dbReference type="ARBA" id="ARBA00004141"/>
    </source>
</evidence>
<feature type="transmembrane region" description="Helical" evidence="6">
    <location>
        <begin position="283"/>
        <end position="308"/>
    </location>
</feature>
<dbReference type="InterPro" id="IPR011701">
    <property type="entry name" value="MFS"/>
</dbReference>
<dbReference type="RefSeq" id="XP_019096953.1">
    <property type="nucleotide sequence ID" value="XM_019241408.1"/>
</dbReference>
<keyword evidence="3 6" id="KW-0812">Transmembrane</keyword>
<dbReference type="InterPro" id="IPR036259">
    <property type="entry name" value="MFS_trans_sf"/>
</dbReference>
<dbReference type="Proteomes" id="UP000694864">
    <property type="component" value="Chromosome 19"/>
</dbReference>
<feature type="transmembrane region" description="Helical" evidence="6">
    <location>
        <begin position="417"/>
        <end position="435"/>
    </location>
</feature>
<feature type="transmembrane region" description="Helical" evidence="6">
    <location>
        <begin position="198"/>
        <end position="216"/>
    </location>
</feature>
<reference evidence="8" key="2">
    <citation type="submission" date="2025-08" db="UniProtKB">
        <authorList>
            <consortium name="RefSeq"/>
        </authorList>
    </citation>
    <scope>IDENTIFICATION</scope>
    <source>
        <tissue evidence="8">Leaf</tissue>
    </source>
</reference>
<feature type="transmembrane region" description="Helical" evidence="6">
    <location>
        <begin position="73"/>
        <end position="97"/>
    </location>
</feature>
<gene>
    <name evidence="8" type="primary">LOC104767002</name>
</gene>
<evidence type="ECO:0000256" key="4">
    <source>
        <dbReference type="ARBA" id="ARBA00022989"/>
    </source>
</evidence>
<dbReference type="Gene3D" id="1.20.1250.20">
    <property type="entry name" value="MFS general substrate transporter like domains"/>
    <property type="match status" value="1"/>
</dbReference>
<evidence type="ECO:0000313" key="8">
    <source>
        <dbReference type="RefSeq" id="XP_019096953.1"/>
    </source>
</evidence>
<proteinExistence type="predicted"/>
<protein>
    <submittedName>
        <fullName evidence="8">Uncharacterized protein LOC104767002 isoform X1</fullName>
    </submittedName>
</protein>
<sequence length="485" mass="53002">MHYCIIAARELKVILGEERGGRGGEMAEYRLGELRHMLMTVFLSGFAGYLVRPVMTDVTVAAVCSGINDSCSLAVYLTGVQQVTVGIGTMVMMPVIGNLSDRYGIKALLTLPMCLSILPPAILGYRRDRNFFYAFYITKTLFDMVCRGTVDCLAQAYVAKNVHGKRRISMFGVFAGVKTISGVFATFSARFLPIASTFQVSAISLFVGLVYMRVFLKERLHDEDNENSDDGGGSNNQQKVHDDGDLRMLAEPILKDAPSKTHVFNVKYSSLKDMASFIKKSPILVQTLVVTFFATLSQSGMQSAFMYFMKARFGFNKNDFAELFLLDNIIGSTSQLFILPILVSAIGERWVLSTGLLMDFLNAAILSVAWSAWIPYATTLLVPGAMFVMPSVCGIASRQVGTGEQGKVQGCISGVRSFGAVVGPFALSPLTALFLSDNAPFYFPGFCLLCVSLSSLIGFFQSLFIKDVPTPPLNKASNKTSRDEV</sequence>
<feature type="transmembrane region" description="Helical" evidence="6">
    <location>
        <begin position="320"/>
        <end position="343"/>
    </location>
</feature>
<keyword evidence="5 6" id="KW-0472">Membrane</keyword>
<name>A0ABM1RD65_CAMSA</name>
<dbReference type="GeneID" id="104767002"/>
<keyword evidence="2" id="KW-0813">Transport</keyword>
<dbReference type="Pfam" id="PF07690">
    <property type="entry name" value="MFS_1"/>
    <property type="match status" value="1"/>
</dbReference>
<dbReference type="SUPFAM" id="SSF103473">
    <property type="entry name" value="MFS general substrate transporter"/>
    <property type="match status" value="1"/>
</dbReference>
<evidence type="ECO:0000256" key="6">
    <source>
        <dbReference type="SAM" id="Phobius"/>
    </source>
</evidence>
<dbReference type="PRINTS" id="PR01035">
    <property type="entry name" value="TCRTETA"/>
</dbReference>
<keyword evidence="4 6" id="KW-1133">Transmembrane helix</keyword>
<dbReference type="PANTHER" id="PTHR23504">
    <property type="entry name" value="MAJOR FACILITATOR SUPERFAMILY DOMAIN-CONTAINING PROTEIN 10"/>
    <property type="match status" value="1"/>
</dbReference>
<accession>A0ABM1RD65</accession>
<reference evidence="7" key="1">
    <citation type="journal article" date="2014" name="Nat. Commun.">
        <title>The emerging biofuel crop Camelina sativa retains a highly undifferentiated hexaploid genome structure.</title>
        <authorList>
            <person name="Kagale S."/>
            <person name="Koh C."/>
            <person name="Nixon J."/>
            <person name="Bollina V."/>
            <person name="Clarke W.E."/>
            <person name="Tuteja R."/>
            <person name="Spillane C."/>
            <person name="Robinson S.J."/>
            <person name="Links M.G."/>
            <person name="Clarke C."/>
            <person name="Higgins E.E."/>
            <person name="Huebert T."/>
            <person name="Sharpe A.G."/>
            <person name="Parkin I.A."/>
        </authorList>
    </citation>
    <scope>NUCLEOTIDE SEQUENCE [LARGE SCALE GENOMIC DNA]</scope>
    <source>
        <strain evidence="7">cv. DH55</strain>
    </source>
</reference>
<evidence type="ECO:0000256" key="3">
    <source>
        <dbReference type="ARBA" id="ARBA00022692"/>
    </source>
</evidence>
<feature type="transmembrane region" description="Helical" evidence="6">
    <location>
        <begin position="441"/>
        <end position="465"/>
    </location>
</feature>
<comment type="subcellular location">
    <subcellularLocation>
        <location evidence="1">Membrane</location>
        <topology evidence="1">Multi-pass membrane protein</topology>
    </subcellularLocation>
</comment>
<dbReference type="CDD" id="cd17330">
    <property type="entry name" value="MFS_SLC46_TetA_like"/>
    <property type="match status" value="1"/>
</dbReference>
<feature type="transmembrane region" description="Helical" evidence="6">
    <location>
        <begin position="103"/>
        <end position="125"/>
    </location>
</feature>
<evidence type="ECO:0000313" key="7">
    <source>
        <dbReference type="Proteomes" id="UP000694864"/>
    </source>
</evidence>
<organism evidence="7 8">
    <name type="scientific">Camelina sativa</name>
    <name type="common">False flax</name>
    <name type="synonym">Myagrum sativum</name>
    <dbReference type="NCBI Taxonomy" id="90675"/>
    <lineage>
        <taxon>Eukaryota</taxon>
        <taxon>Viridiplantae</taxon>
        <taxon>Streptophyta</taxon>
        <taxon>Embryophyta</taxon>
        <taxon>Tracheophyta</taxon>
        <taxon>Spermatophyta</taxon>
        <taxon>Magnoliopsida</taxon>
        <taxon>eudicotyledons</taxon>
        <taxon>Gunneridae</taxon>
        <taxon>Pentapetalae</taxon>
        <taxon>rosids</taxon>
        <taxon>malvids</taxon>
        <taxon>Brassicales</taxon>
        <taxon>Brassicaceae</taxon>
        <taxon>Camelineae</taxon>
        <taxon>Camelina</taxon>
    </lineage>
</organism>
<dbReference type="PANTHER" id="PTHR23504:SF119">
    <property type="entry name" value="MAJOR FACILITATOR SUPERFAMILY PROTEIN"/>
    <property type="match status" value="1"/>
</dbReference>
<dbReference type="InterPro" id="IPR001958">
    <property type="entry name" value="Tet-R_TetA/multi-R_MdtG-like"/>
</dbReference>
<keyword evidence="7" id="KW-1185">Reference proteome</keyword>
<feature type="transmembrane region" description="Helical" evidence="6">
    <location>
        <begin position="170"/>
        <end position="192"/>
    </location>
</feature>
<evidence type="ECO:0000256" key="5">
    <source>
        <dbReference type="ARBA" id="ARBA00023136"/>
    </source>
</evidence>
<evidence type="ECO:0000256" key="2">
    <source>
        <dbReference type="ARBA" id="ARBA00022448"/>
    </source>
</evidence>